<dbReference type="EMBL" id="JRPD02000006">
    <property type="protein sequence ID" value="TLE00577.1"/>
    <property type="molecule type" value="Genomic_DNA"/>
</dbReference>
<feature type="active site" description="Proton acceptor" evidence="4">
    <location>
        <position position="348"/>
    </location>
</feature>
<evidence type="ECO:0000313" key="8">
    <source>
        <dbReference type="EMBL" id="STQ85589.1"/>
    </source>
</evidence>
<dbReference type="NCBIfam" id="TIGR01930">
    <property type="entry name" value="AcCoA-C-Actrans"/>
    <property type="match status" value="1"/>
</dbReference>
<evidence type="ECO:0000313" key="10">
    <source>
        <dbReference type="Proteomes" id="UP000029922"/>
    </source>
</evidence>
<feature type="domain" description="Thiolase N-terminal" evidence="6">
    <location>
        <begin position="4"/>
        <end position="262"/>
    </location>
</feature>
<dbReference type="InterPro" id="IPR002155">
    <property type="entry name" value="Thiolase"/>
</dbReference>
<dbReference type="PIRSF" id="PIRSF000429">
    <property type="entry name" value="Ac-CoA_Ac_transf"/>
    <property type="match status" value="1"/>
</dbReference>
<accession>A0A099U020</accession>
<dbReference type="InterPro" id="IPR020613">
    <property type="entry name" value="Thiolase_CS"/>
</dbReference>
<evidence type="ECO:0000313" key="11">
    <source>
        <dbReference type="Proteomes" id="UP000255139"/>
    </source>
</evidence>
<dbReference type="PROSITE" id="PS00098">
    <property type="entry name" value="THIOLASE_1"/>
    <property type="match status" value="1"/>
</dbReference>
<proteinExistence type="inferred from homology"/>
<feature type="active site" description="Acyl-thioester intermediate" evidence="4">
    <location>
        <position position="88"/>
    </location>
</feature>
<dbReference type="AlphaFoldDB" id="A0A099U020"/>
<dbReference type="GO" id="GO:0003985">
    <property type="term" value="F:acetyl-CoA C-acetyltransferase activity"/>
    <property type="evidence" value="ECO:0007669"/>
    <property type="project" value="UniProtKB-EC"/>
</dbReference>
<evidence type="ECO:0000313" key="9">
    <source>
        <dbReference type="EMBL" id="TLE00577.1"/>
    </source>
</evidence>
<dbReference type="InterPro" id="IPR020617">
    <property type="entry name" value="Thiolase_C"/>
</dbReference>
<dbReference type="PANTHER" id="PTHR18919:SF107">
    <property type="entry name" value="ACETYL-COA ACETYLTRANSFERASE, CYTOSOLIC"/>
    <property type="match status" value="1"/>
</dbReference>
<dbReference type="Pfam" id="PF00108">
    <property type="entry name" value="Thiolase_N"/>
    <property type="match status" value="1"/>
</dbReference>
<evidence type="ECO:0000259" key="6">
    <source>
        <dbReference type="Pfam" id="PF00108"/>
    </source>
</evidence>
<feature type="active site" description="Proton acceptor" evidence="4">
    <location>
        <position position="378"/>
    </location>
</feature>
<name>A0A099U020_9HELI</name>
<keyword evidence="11" id="KW-1185">Reference proteome</keyword>
<dbReference type="InterPro" id="IPR020616">
    <property type="entry name" value="Thiolase_N"/>
</dbReference>
<dbReference type="InterPro" id="IPR020615">
    <property type="entry name" value="Thiolase_acyl_enz_int_AS"/>
</dbReference>
<dbReference type="PANTHER" id="PTHR18919">
    <property type="entry name" value="ACETYL-COA C-ACYLTRANSFERASE"/>
    <property type="match status" value="1"/>
</dbReference>
<dbReference type="FunFam" id="3.40.47.10:FF:000010">
    <property type="entry name" value="Acetyl-CoA acetyltransferase (Thiolase)"/>
    <property type="match status" value="1"/>
</dbReference>
<dbReference type="PROSITE" id="PS00737">
    <property type="entry name" value="THIOLASE_2"/>
    <property type="match status" value="1"/>
</dbReference>
<dbReference type="Gene3D" id="3.40.47.10">
    <property type="match status" value="2"/>
</dbReference>
<dbReference type="EMBL" id="UGJE01000002">
    <property type="protein sequence ID" value="STQ85589.1"/>
    <property type="molecule type" value="Genomic_DNA"/>
</dbReference>
<dbReference type="SUPFAM" id="SSF53901">
    <property type="entry name" value="Thiolase-like"/>
    <property type="match status" value="2"/>
</dbReference>
<gene>
    <name evidence="8" type="primary">atoB2_1</name>
    <name evidence="9" type="ORF">LS73_003975</name>
    <name evidence="8" type="ORF">NCTC12714_00375</name>
</gene>
<dbReference type="InterPro" id="IPR016039">
    <property type="entry name" value="Thiolase-like"/>
</dbReference>
<evidence type="ECO:0000256" key="1">
    <source>
        <dbReference type="ARBA" id="ARBA00010982"/>
    </source>
</evidence>
<dbReference type="Proteomes" id="UP000029922">
    <property type="component" value="Unassembled WGS sequence"/>
</dbReference>
<dbReference type="Proteomes" id="UP000255139">
    <property type="component" value="Unassembled WGS sequence"/>
</dbReference>
<protein>
    <submittedName>
        <fullName evidence="9">Acetyl-CoA C-acetyltransferase</fullName>
    </submittedName>
    <submittedName>
        <fullName evidence="8">Acetyl-CoA acetyltransferase 2</fullName>
        <ecNumber evidence="8">2.3.1.9</ecNumber>
    </submittedName>
</protein>
<evidence type="ECO:0000256" key="3">
    <source>
        <dbReference type="ARBA" id="ARBA00023315"/>
    </source>
</evidence>
<evidence type="ECO:0000256" key="5">
    <source>
        <dbReference type="RuleBase" id="RU003557"/>
    </source>
</evidence>
<dbReference type="STRING" id="216.LS73_07690"/>
<keyword evidence="3 5" id="KW-0012">Acyltransferase</keyword>
<dbReference type="RefSeq" id="WP_034558701.1">
    <property type="nucleotide sequence ID" value="NZ_FZML01000002.1"/>
</dbReference>
<dbReference type="EC" id="2.3.1.9" evidence="8"/>
<feature type="domain" description="Thiolase C-terminal" evidence="7">
    <location>
        <begin position="269"/>
        <end position="390"/>
    </location>
</feature>
<dbReference type="CDD" id="cd00751">
    <property type="entry name" value="thiolase"/>
    <property type="match status" value="1"/>
</dbReference>
<keyword evidence="2 5" id="KW-0808">Transferase</keyword>
<dbReference type="Pfam" id="PF02803">
    <property type="entry name" value="Thiolase_C"/>
    <property type="match status" value="1"/>
</dbReference>
<comment type="similarity">
    <text evidence="1 5">Belongs to the thiolase-like superfamily. Thiolase family.</text>
</comment>
<evidence type="ECO:0000256" key="4">
    <source>
        <dbReference type="PIRSR" id="PIRSR000429-1"/>
    </source>
</evidence>
<dbReference type="OrthoDB" id="4565318at2"/>
<organism evidence="8 11">
    <name type="scientific">Helicobacter muridarum</name>
    <dbReference type="NCBI Taxonomy" id="216"/>
    <lineage>
        <taxon>Bacteria</taxon>
        <taxon>Pseudomonadati</taxon>
        <taxon>Campylobacterota</taxon>
        <taxon>Epsilonproteobacteria</taxon>
        <taxon>Campylobacterales</taxon>
        <taxon>Helicobacteraceae</taxon>
        <taxon>Helicobacter</taxon>
    </lineage>
</organism>
<reference evidence="8 11" key="2">
    <citation type="submission" date="2018-06" db="EMBL/GenBank/DDBJ databases">
        <authorList>
            <consortium name="Pathogen Informatics"/>
            <person name="Doyle S."/>
        </authorList>
    </citation>
    <scope>NUCLEOTIDE SEQUENCE [LARGE SCALE GENOMIC DNA]</scope>
    <source>
        <strain evidence="8 11">NCTC12714</strain>
    </source>
</reference>
<evidence type="ECO:0000259" key="7">
    <source>
        <dbReference type="Pfam" id="PF02803"/>
    </source>
</evidence>
<reference evidence="9 10" key="1">
    <citation type="journal article" date="2014" name="Genome Announc.">
        <title>Draft genome sequences of eight enterohepatic helicobacter species isolated from both laboratory and wild rodents.</title>
        <authorList>
            <person name="Sheh A."/>
            <person name="Shen Z."/>
            <person name="Fox J.G."/>
        </authorList>
    </citation>
    <scope>NUCLEOTIDE SEQUENCE [LARGE SCALE GENOMIC DNA]</scope>
    <source>
        <strain evidence="9 10">ST1</strain>
    </source>
</reference>
<sequence length="394" mass="41491">MKKVVIVSAKRSAIGSLGGTLKDVNACQLATKVLSATIQAVNLDKSLVDEVILGNVISAGLGQNLARQIGLYAGLREDSTGSCVNYVCGSSLKALMFAYQSVTLGESEVVVAGGVESMSNAPYIVRNARFGIRMGNTEFIDSNLSDGLTCAINHYHMGITAENLADSYNISRQEQDEFSLASQQKAAKARNDGRFKDEIVPIEVQNKKTTNIFDADEFIKENTTKEKLAALKPAFKQGGSVTAGNAPGVNDGAAMLLLMSEENAKKFGLKILASIESFGVAGVDPAVVGLGPIKATQKALKKAKLSIKDIDLIESNEAFAAQNIAVARELGFDYSKLNVNGGAIALGHPIGASGARIVVTLLHEMIKRNSKYGLATLCAGGGAGITAIFKRDNT</sequence>
<evidence type="ECO:0000256" key="2">
    <source>
        <dbReference type="ARBA" id="ARBA00022679"/>
    </source>
</evidence>